<reference evidence="7 8" key="1">
    <citation type="submission" date="2020-02" db="EMBL/GenBank/DDBJ databases">
        <title>Ideonella bacterium strain TBM-1.</title>
        <authorList>
            <person name="Chen W.-M."/>
        </authorList>
    </citation>
    <scope>NUCLEOTIDE SEQUENCE [LARGE SCALE GENOMIC DNA]</scope>
    <source>
        <strain evidence="7 8">TBM-1</strain>
    </source>
</reference>
<keyword evidence="5 6" id="KW-0472">Membrane</keyword>
<proteinExistence type="predicted"/>
<dbReference type="InterPro" id="IPR050833">
    <property type="entry name" value="Poly_Biosynth_Transport"/>
</dbReference>
<gene>
    <name evidence="7" type="ORF">G3A44_19775</name>
</gene>
<comment type="caution">
    <text evidence="7">The sequence shown here is derived from an EMBL/GenBank/DDBJ whole genome shotgun (WGS) entry which is preliminary data.</text>
</comment>
<evidence type="ECO:0000256" key="1">
    <source>
        <dbReference type="ARBA" id="ARBA00004651"/>
    </source>
</evidence>
<dbReference type="PANTHER" id="PTHR30250">
    <property type="entry name" value="PST FAMILY PREDICTED COLANIC ACID TRANSPORTER"/>
    <property type="match status" value="1"/>
</dbReference>
<name>A0A7C9PKL2_9BURK</name>
<dbReference type="Proteomes" id="UP000484255">
    <property type="component" value="Unassembled WGS sequence"/>
</dbReference>
<evidence type="ECO:0000256" key="3">
    <source>
        <dbReference type="ARBA" id="ARBA00022692"/>
    </source>
</evidence>
<sequence>QLAGTATAAGRLAWGQGLRGVWPRGAAAWRRLRRLAWRHRQFPAVNAPHAFVNALQDSLALAVVLALAGPAAAGLFGLTVRVVMAPTSLIGGALSEVLLGRAAQAVREGGPLAPMVRRAAAVLALCALPVAGGLMLAGPALFALAFGPDWREAGEWARWLAPCMAGRLVVGPLTVLPMLLDRQPTAMAFSVVGNALYVLALALTLVAGGGMALASVSISVVMGLYFAAYLCWLLRLAQAPRRRPESRA</sequence>
<evidence type="ECO:0000256" key="5">
    <source>
        <dbReference type="ARBA" id="ARBA00023136"/>
    </source>
</evidence>
<feature type="transmembrane region" description="Helical" evidence="6">
    <location>
        <begin position="122"/>
        <end position="147"/>
    </location>
</feature>
<feature type="transmembrane region" description="Helical" evidence="6">
    <location>
        <begin position="187"/>
        <end position="206"/>
    </location>
</feature>
<keyword evidence="8" id="KW-1185">Reference proteome</keyword>
<keyword evidence="4 6" id="KW-1133">Transmembrane helix</keyword>
<organism evidence="7 8">
    <name type="scientific">Ideonella livida</name>
    <dbReference type="NCBI Taxonomy" id="2707176"/>
    <lineage>
        <taxon>Bacteria</taxon>
        <taxon>Pseudomonadati</taxon>
        <taxon>Pseudomonadota</taxon>
        <taxon>Betaproteobacteria</taxon>
        <taxon>Burkholderiales</taxon>
        <taxon>Sphaerotilaceae</taxon>
        <taxon>Ideonella</taxon>
    </lineage>
</organism>
<feature type="transmembrane region" description="Helical" evidence="6">
    <location>
        <begin position="212"/>
        <end position="234"/>
    </location>
</feature>
<evidence type="ECO:0000256" key="6">
    <source>
        <dbReference type="SAM" id="Phobius"/>
    </source>
</evidence>
<accession>A0A7C9PKL2</accession>
<protein>
    <submittedName>
        <fullName evidence="7">Oligosaccharide flippase family protein</fullName>
    </submittedName>
</protein>
<evidence type="ECO:0000256" key="4">
    <source>
        <dbReference type="ARBA" id="ARBA00022989"/>
    </source>
</evidence>
<feature type="transmembrane region" description="Helical" evidence="6">
    <location>
        <begin position="59"/>
        <end position="80"/>
    </location>
</feature>
<dbReference type="PANTHER" id="PTHR30250:SF28">
    <property type="entry name" value="POLYSACCHARIDE BIOSYNTHESIS PROTEIN"/>
    <property type="match status" value="1"/>
</dbReference>
<comment type="subcellular location">
    <subcellularLocation>
        <location evidence="1">Cell membrane</location>
        <topology evidence="1">Multi-pass membrane protein</topology>
    </subcellularLocation>
</comment>
<dbReference type="GO" id="GO:0005886">
    <property type="term" value="C:plasma membrane"/>
    <property type="evidence" value="ECO:0007669"/>
    <property type="project" value="UniProtKB-SubCell"/>
</dbReference>
<dbReference type="Pfam" id="PF13440">
    <property type="entry name" value="Polysacc_synt_3"/>
    <property type="match status" value="1"/>
</dbReference>
<feature type="transmembrane region" description="Helical" evidence="6">
    <location>
        <begin position="159"/>
        <end position="180"/>
    </location>
</feature>
<dbReference type="AlphaFoldDB" id="A0A7C9PKL2"/>
<dbReference type="RefSeq" id="WP_163459467.1">
    <property type="nucleotide sequence ID" value="NZ_JAAGOH010000035.1"/>
</dbReference>
<feature type="non-terminal residue" evidence="7">
    <location>
        <position position="1"/>
    </location>
</feature>
<keyword evidence="2" id="KW-1003">Cell membrane</keyword>
<dbReference type="EMBL" id="JAAGOH010000035">
    <property type="protein sequence ID" value="NDY93434.1"/>
    <property type="molecule type" value="Genomic_DNA"/>
</dbReference>
<evidence type="ECO:0000313" key="8">
    <source>
        <dbReference type="Proteomes" id="UP000484255"/>
    </source>
</evidence>
<evidence type="ECO:0000256" key="2">
    <source>
        <dbReference type="ARBA" id="ARBA00022475"/>
    </source>
</evidence>
<evidence type="ECO:0000313" key="7">
    <source>
        <dbReference type="EMBL" id="NDY93434.1"/>
    </source>
</evidence>
<keyword evidence="3 6" id="KW-0812">Transmembrane</keyword>